<comment type="caution">
    <text evidence="6">The sequence shown here is derived from an EMBL/GenBank/DDBJ whole genome shotgun (WGS) entry which is preliminary data.</text>
</comment>
<evidence type="ECO:0000256" key="3">
    <source>
        <dbReference type="ARBA" id="ARBA00022801"/>
    </source>
</evidence>
<dbReference type="CDD" id="cd01837">
    <property type="entry name" value="SGNH_plant_lipase_like"/>
    <property type="match status" value="1"/>
</dbReference>
<comment type="similarity">
    <text evidence="1">Belongs to the 'GDSL' lipolytic enzyme family.</text>
</comment>
<dbReference type="InterPro" id="IPR035669">
    <property type="entry name" value="SGNH_plant_lipase-like"/>
</dbReference>
<dbReference type="Gene3D" id="3.40.50.1110">
    <property type="entry name" value="SGNH hydrolase"/>
    <property type="match status" value="1"/>
</dbReference>
<evidence type="ECO:0000313" key="7">
    <source>
        <dbReference type="Proteomes" id="UP001341840"/>
    </source>
</evidence>
<feature type="chain" id="PRO_5045451835" evidence="5">
    <location>
        <begin position="32"/>
        <end position="390"/>
    </location>
</feature>
<reference evidence="6 7" key="1">
    <citation type="journal article" date="2023" name="Plants (Basel)">
        <title>Bridging the Gap: Combining Genomics and Transcriptomics Approaches to Understand Stylosanthes scabra, an Orphan Legume from the Brazilian Caatinga.</title>
        <authorList>
            <person name="Ferreira-Neto J.R.C."/>
            <person name="da Silva M.D."/>
            <person name="Binneck E."/>
            <person name="de Melo N.F."/>
            <person name="da Silva R.H."/>
            <person name="de Melo A.L.T.M."/>
            <person name="Pandolfi V."/>
            <person name="Bustamante F.O."/>
            <person name="Brasileiro-Vidal A.C."/>
            <person name="Benko-Iseppon A.M."/>
        </authorList>
    </citation>
    <scope>NUCLEOTIDE SEQUENCE [LARGE SCALE GENOMIC DNA]</scope>
    <source>
        <tissue evidence="6">Leaves</tissue>
    </source>
</reference>
<protein>
    <submittedName>
        <fullName evidence="6">Uncharacterized protein</fullName>
    </submittedName>
</protein>
<evidence type="ECO:0000256" key="1">
    <source>
        <dbReference type="ARBA" id="ARBA00008668"/>
    </source>
</evidence>
<evidence type="ECO:0000256" key="5">
    <source>
        <dbReference type="SAM" id="SignalP"/>
    </source>
</evidence>
<gene>
    <name evidence="6" type="ORF">PIB30_012500</name>
</gene>
<keyword evidence="3" id="KW-0378">Hydrolase</keyword>
<evidence type="ECO:0000313" key="6">
    <source>
        <dbReference type="EMBL" id="MED6156224.1"/>
    </source>
</evidence>
<evidence type="ECO:0000256" key="2">
    <source>
        <dbReference type="ARBA" id="ARBA00022729"/>
    </source>
</evidence>
<keyword evidence="4" id="KW-0325">Glycoprotein</keyword>
<dbReference type="Proteomes" id="UP001341840">
    <property type="component" value="Unassembled WGS sequence"/>
</dbReference>
<keyword evidence="7" id="KW-1185">Reference proteome</keyword>
<evidence type="ECO:0000256" key="4">
    <source>
        <dbReference type="ARBA" id="ARBA00023180"/>
    </source>
</evidence>
<dbReference type="EMBL" id="JASCZI010120860">
    <property type="protein sequence ID" value="MED6156224.1"/>
    <property type="molecule type" value="Genomic_DNA"/>
</dbReference>
<accession>A0ABU6U621</accession>
<organism evidence="6 7">
    <name type="scientific">Stylosanthes scabra</name>
    <dbReference type="NCBI Taxonomy" id="79078"/>
    <lineage>
        <taxon>Eukaryota</taxon>
        <taxon>Viridiplantae</taxon>
        <taxon>Streptophyta</taxon>
        <taxon>Embryophyta</taxon>
        <taxon>Tracheophyta</taxon>
        <taxon>Spermatophyta</taxon>
        <taxon>Magnoliopsida</taxon>
        <taxon>eudicotyledons</taxon>
        <taxon>Gunneridae</taxon>
        <taxon>Pentapetalae</taxon>
        <taxon>rosids</taxon>
        <taxon>fabids</taxon>
        <taxon>Fabales</taxon>
        <taxon>Fabaceae</taxon>
        <taxon>Papilionoideae</taxon>
        <taxon>50 kb inversion clade</taxon>
        <taxon>dalbergioids sensu lato</taxon>
        <taxon>Dalbergieae</taxon>
        <taxon>Pterocarpus clade</taxon>
        <taxon>Stylosanthes</taxon>
    </lineage>
</organism>
<dbReference type="Pfam" id="PF00657">
    <property type="entry name" value="Lipase_GDSL"/>
    <property type="match status" value="1"/>
</dbReference>
<dbReference type="PANTHER" id="PTHR22835">
    <property type="entry name" value="ZINC FINGER FYVE DOMAIN CONTAINING PROTEIN"/>
    <property type="match status" value="1"/>
</dbReference>
<dbReference type="InterPro" id="IPR001087">
    <property type="entry name" value="GDSL"/>
</dbReference>
<dbReference type="PANTHER" id="PTHR22835:SF509">
    <property type="entry name" value="GDSL-LIKE LIPASE_ACYLHYDROLASE"/>
    <property type="match status" value="1"/>
</dbReference>
<sequence>MGSVGVSWRVWKFLLGVWLVMIGMLIGSSDSLCEFEGIFNFGDSNTDTGGFNAAFPAQVSPFGMTFFKKPVGRSSDGRLILDFLAQGLGLPYLSPYLQSIGSDFRHGANFASSASTVLEPTASLDVGGISPFHLAIQLRQLQHFKAIVSEFYEQQGQGTNNDNKDASYSYLPSPDIFAKSIYTFYIGQNDFTSKVSAYGIPSLRESLPQIVSQIDATIREIYAEGGRTFLVFNLGPVGCYPGFLVELGHDPSDVDEFGCMVSYNDVVDDYNNLLRETLTETRENLVGATLIYVDVHSALLQLFRDPTTHGLKHSTRACCGHGGGDYNFEPKIMCGNMAASACDDPENYVSWDGIHFTEAANKIVARAILDGSISQPHFPFQQHCDLHPID</sequence>
<keyword evidence="2 5" id="KW-0732">Signal</keyword>
<proteinExistence type="inferred from homology"/>
<dbReference type="SUPFAM" id="SSF52266">
    <property type="entry name" value="SGNH hydrolase"/>
    <property type="match status" value="1"/>
</dbReference>
<name>A0ABU6U621_9FABA</name>
<dbReference type="InterPro" id="IPR036514">
    <property type="entry name" value="SGNH_hydro_sf"/>
</dbReference>
<feature type="signal peptide" evidence="5">
    <location>
        <begin position="1"/>
        <end position="31"/>
    </location>
</feature>